<dbReference type="InterPro" id="IPR036514">
    <property type="entry name" value="SGNH_hydro_sf"/>
</dbReference>
<dbReference type="Gene3D" id="3.40.50.1110">
    <property type="entry name" value="SGNH hydrolase"/>
    <property type="match status" value="1"/>
</dbReference>
<dbReference type="Pfam" id="PF13472">
    <property type="entry name" value="Lipase_GDSL_2"/>
    <property type="match status" value="1"/>
</dbReference>
<gene>
    <name evidence="3" type="ORF">SM757_33670</name>
</gene>
<keyword evidence="3" id="KW-0378">Hydrolase</keyword>
<evidence type="ECO:0000313" key="4">
    <source>
        <dbReference type="Proteomes" id="UP001293718"/>
    </source>
</evidence>
<feature type="signal peptide" evidence="1">
    <location>
        <begin position="1"/>
        <end position="29"/>
    </location>
</feature>
<accession>A0ABU5IRM4</accession>
<evidence type="ECO:0000259" key="2">
    <source>
        <dbReference type="Pfam" id="PF13472"/>
    </source>
</evidence>
<dbReference type="SUPFAM" id="SSF52266">
    <property type="entry name" value="SGNH hydrolase"/>
    <property type="match status" value="1"/>
</dbReference>
<dbReference type="InterPro" id="IPR013830">
    <property type="entry name" value="SGNH_hydro"/>
</dbReference>
<dbReference type="CDD" id="cd01830">
    <property type="entry name" value="XynE_like"/>
    <property type="match status" value="1"/>
</dbReference>
<sequence length="413" mass="43712">MNLIDPKRMASQAWAGLLICTAGTLPAWAQQSGDLSYWVGTWGTAPQPATSQAETTAGKFNNQTLRQIVHTSLGGQRLRVRLSNAYGTAPLVIGEAHVALQTTGSSTDPSTDRVLTFNGQAGITVPAGATAVSDPVNLSFNSGQNLAVSIYLPVFTTATTQHLRARQTTYVSTPGNFAGAAAQAGVFSSLCTEGLNPKTCTSSWYLLTNVDVQTASPLPAVVALGDSITNGAYSSGNLNRRWTDVLARRLRADGPSLGVLNQGIGGNTLVAWGQGGSMVKRFERDVVNQPGAKFTIVLGGINDIKKNFTADKLISGYQALISQARKSGLKIYGATLTPYGRGTDFQETQRKNVNAWIRNSGAFDAVIDFDAALRDPAAPRRMLPLYDSGDSLHPSDAGYEAMGQAVNLALFKP</sequence>
<keyword evidence="4" id="KW-1185">Reference proteome</keyword>
<reference evidence="3 4" key="1">
    <citation type="submission" date="2023-11" db="EMBL/GenBank/DDBJ databases">
        <title>Draft genome of Azohydromonas lata strain H1 (DSM1123), a polyhydroxyalkanoate producer.</title>
        <authorList>
            <person name="Traversa D."/>
            <person name="D'Addabbo P."/>
            <person name="Pazzani C."/>
            <person name="Manzari C."/>
            <person name="Chiara M."/>
            <person name="Scrascia M."/>
        </authorList>
    </citation>
    <scope>NUCLEOTIDE SEQUENCE [LARGE SCALE GENOMIC DNA]</scope>
    <source>
        <strain evidence="3 4">H1</strain>
    </source>
</reference>
<proteinExistence type="predicted"/>
<comment type="caution">
    <text evidence="3">The sequence shown here is derived from an EMBL/GenBank/DDBJ whole genome shotgun (WGS) entry which is preliminary data.</text>
</comment>
<dbReference type="Proteomes" id="UP001293718">
    <property type="component" value="Unassembled WGS sequence"/>
</dbReference>
<dbReference type="EMBL" id="JAXOJX010000123">
    <property type="protein sequence ID" value="MDZ5461536.1"/>
    <property type="molecule type" value="Genomic_DNA"/>
</dbReference>
<evidence type="ECO:0000256" key="1">
    <source>
        <dbReference type="SAM" id="SignalP"/>
    </source>
</evidence>
<dbReference type="InterPro" id="IPR053140">
    <property type="entry name" value="GDSL_Rv0518-like"/>
</dbReference>
<keyword evidence="1" id="KW-0732">Signal</keyword>
<organism evidence="3 4">
    <name type="scientific">Azohydromonas lata</name>
    <dbReference type="NCBI Taxonomy" id="45677"/>
    <lineage>
        <taxon>Bacteria</taxon>
        <taxon>Pseudomonadati</taxon>
        <taxon>Pseudomonadota</taxon>
        <taxon>Betaproteobacteria</taxon>
        <taxon>Burkholderiales</taxon>
        <taxon>Sphaerotilaceae</taxon>
        <taxon>Azohydromonas</taxon>
    </lineage>
</organism>
<protein>
    <submittedName>
        <fullName evidence="3">SGNH/GDSL hydrolase family protein</fullName>
    </submittedName>
</protein>
<dbReference type="PANTHER" id="PTHR43784:SF2">
    <property type="entry name" value="GDSL-LIKE LIPASE_ACYLHYDROLASE, PUTATIVE (AFU_ORTHOLOGUE AFUA_2G00820)-RELATED"/>
    <property type="match status" value="1"/>
</dbReference>
<evidence type="ECO:0000313" key="3">
    <source>
        <dbReference type="EMBL" id="MDZ5461536.1"/>
    </source>
</evidence>
<feature type="chain" id="PRO_5046275539" evidence="1">
    <location>
        <begin position="30"/>
        <end position="413"/>
    </location>
</feature>
<dbReference type="PANTHER" id="PTHR43784">
    <property type="entry name" value="GDSL-LIKE LIPASE/ACYLHYDROLASE, PUTATIVE (AFU_ORTHOLOGUE AFUA_2G00820)-RELATED"/>
    <property type="match status" value="1"/>
</dbReference>
<dbReference type="RefSeq" id="WP_066342219.1">
    <property type="nucleotide sequence ID" value="NZ_JAXOJX010000123.1"/>
</dbReference>
<name>A0ABU5IRM4_9BURK</name>
<feature type="domain" description="SGNH hydrolase-type esterase" evidence="2">
    <location>
        <begin position="223"/>
        <end position="401"/>
    </location>
</feature>
<dbReference type="GO" id="GO:0016787">
    <property type="term" value="F:hydrolase activity"/>
    <property type="evidence" value="ECO:0007669"/>
    <property type="project" value="UniProtKB-KW"/>
</dbReference>